<dbReference type="Proteomes" id="UP000803884">
    <property type="component" value="Unassembled WGS sequence"/>
</dbReference>
<evidence type="ECO:0000256" key="3">
    <source>
        <dbReference type="SAM" id="MobiDB-lite"/>
    </source>
</evidence>
<feature type="compositionally biased region" description="Acidic residues" evidence="3">
    <location>
        <begin position="98"/>
        <end position="125"/>
    </location>
</feature>
<comment type="caution">
    <text evidence="5">The sequence shown here is derived from an EMBL/GenBank/DDBJ whole genome shotgun (WGS) entry which is preliminary data.</text>
</comment>
<feature type="compositionally biased region" description="Low complexity" evidence="3">
    <location>
        <begin position="1083"/>
        <end position="1123"/>
    </location>
</feature>
<feature type="compositionally biased region" description="Acidic residues" evidence="3">
    <location>
        <begin position="946"/>
        <end position="958"/>
    </location>
</feature>
<keyword evidence="6" id="KW-1185">Reference proteome</keyword>
<feature type="compositionally biased region" description="Basic and acidic residues" evidence="3">
    <location>
        <begin position="135"/>
        <end position="144"/>
    </location>
</feature>
<comment type="subcellular location">
    <subcellularLocation>
        <location evidence="1">Nucleus</location>
    </subcellularLocation>
</comment>
<keyword evidence="2" id="KW-0539">Nucleus</keyword>
<dbReference type="GO" id="GO:0051123">
    <property type="term" value="P:RNA polymerase II preinitiation complex assembly"/>
    <property type="evidence" value="ECO:0007669"/>
    <property type="project" value="TreeGrafter"/>
</dbReference>
<dbReference type="GO" id="GO:0017025">
    <property type="term" value="F:TBP-class protein binding"/>
    <property type="evidence" value="ECO:0007669"/>
    <property type="project" value="InterPro"/>
</dbReference>
<dbReference type="EMBL" id="JAAQHG020000041">
    <property type="protein sequence ID" value="KAL1582995.1"/>
    <property type="molecule type" value="Genomic_DNA"/>
</dbReference>
<feature type="region of interest" description="Disordered" evidence="3">
    <location>
        <begin position="1080"/>
        <end position="1182"/>
    </location>
</feature>
<evidence type="ECO:0000259" key="4">
    <source>
        <dbReference type="Pfam" id="PF12157"/>
    </source>
</evidence>
<evidence type="ECO:0000313" key="5">
    <source>
        <dbReference type="EMBL" id="KAL1582995.1"/>
    </source>
</evidence>
<dbReference type="GeneID" id="96009667"/>
<feature type="compositionally biased region" description="Polar residues" evidence="3">
    <location>
        <begin position="967"/>
        <end position="986"/>
    </location>
</feature>
<evidence type="ECO:0000256" key="2">
    <source>
        <dbReference type="ARBA" id="ARBA00023242"/>
    </source>
</evidence>
<dbReference type="GO" id="GO:0004402">
    <property type="term" value="F:histone acetyltransferase activity"/>
    <property type="evidence" value="ECO:0007669"/>
    <property type="project" value="InterPro"/>
</dbReference>
<gene>
    <name evidence="5" type="ORF">WHR41_08225</name>
</gene>
<dbReference type="Pfam" id="PF12157">
    <property type="entry name" value="DUF3591"/>
    <property type="match status" value="1"/>
</dbReference>
<dbReference type="GO" id="GO:0005669">
    <property type="term" value="C:transcription factor TFIID complex"/>
    <property type="evidence" value="ECO:0007669"/>
    <property type="project" value="InterPro"/>
</dbReference>
<evidence type="ECO:0000313" key="6">
    <source>
        <dbReference type="Proteomes" id="UP000803884"/>
    </source>
</evidence>
<name>A0AB34KHF9_9PEZI</name>
<dbReference type="AlphaFoldDB" id="A0AB34KHF9"/>
<proteinExistence type="predicted"/>
<feature type="compositionally biased region" description="Polar residues" evidence="3">
    <location>
        <begin position="174"/>
        <end position="189"/>
    </location>
</feature>
<dbReference type="GO" id="GO:0016251">
    <property type="term" value="F:RNA polymerase II general transcription initiation factor activity"/>
    <property type="evidence" value="ECO:0007669"/>
    <property type="project" value="InterPro"/>
</dbReference>
<dbReference type="PANTHER" id="PTHR13900:SF0">
    <property type="entry name" value="TRANSCRIPTION INITIATION FACTOR TFIID SUBUNIT 1"/>
    <property type="match status" value="1"/>
</dbReference>
<dbReference type="RefSeq" id="XP_069226102.1">
    <property type="nucleotide sequence ID" value="XM_069376829.1"/>
</dbReference>
<reference evidence="5 6" key="1">
    <citation type="journal article" date="2020" name="Microbiol. Resour. Announc.">
        <title>Draft Genome Sequence of a Cladosporium Species Isolated from the Mesophotic Ascidian Didemnum maculosum.</title>
        <authorList>
            <person name="Gioti A."/>
            <person name="Siaperas R."/>
            <person name="Nikolaivits E."/>
            <person name="Le Goff G."/>
            <person name="Ouazzani J."/>
            <person name="Kotoulas G."/>
            <person name="Topakas E."/>
        </authorList>
    </citation>
    <scope>NUCLEOTIDE SEQUENCE [LARGE SCALE GENOMIC DNA]</scope>
    <source>
        <strain evidence="5 6">TM138-S3</strain>
    </source>
</reference>
<feature type="region of interest" description="Disordered" evidence="3">
    <location>
        <begin position="1"/>
        <end position="218"/>
    </location>
</feature>
<dbReference type="PANTHER" id="PTHR13900">
    <property type="entry name" value="TRANSCRIPTION INITIATION FACTOR TFIID"/>
    <property type="match status" value="1"/>
</dbReference>
<sequence length="1182" mass="130656">MPHATNDDQPMADFNEDDEIARFLNMGGSGAGVGEGDASNYELDPGEKSDNAIDYEDMSDDDLPEEEEATAHPENGNGAAGDEDGDADLTAQLNGALMEDDGANGFQAEDDGAGLFGEGEEDNDLFGEHFSSSPVEERKPDFAAEHQQPQPPRSGALALPGKAAGGLALPRPGQGSQFHASPTSMSPPSLTGDDALSPAASSHMADDDEEEEEEEVDEITLMQRELFKISRQHAAGENVGWGGFADQDKDEHRKWFPSWESDEVPKFTQLFRPLPGTYRGKVPVKPPKPVQPTKLSLELLPDQERSFKTATVAGKSAQDSYTGRKLVSCGHGATAKDESDDDLALSEMDENEVVGGVTMQDLAMICEDWDIPSIATASVAGDQDETMGDDYDGVERLRPQKKRRTNILDMDVSLAVQDPYIRFEEPEHASATVARNVTLDMNDPYLLIDEQAPQTKRTVRHVPSDNTRDAALGRDLAKRYDISNDAAYDLLKENHQHKIRSTLGSMATEHSLPALKLQFPFYKVAMDSKEKRAFHRQPLVLHENPGRTYRIQKPKHQKRKHVRGREAKDLFAKAEDLSFGDNANVLLLEYSEEVPTMLSNFGMGNRLINFYRKRDADDQERPKRDIGETHVLLNQDKSPFSNFGHVDGGETVPTIQNGLYRAPVFQHKPKSNDFVLSISHTFENGNRMYLRNVENLHAVGQQFPISEVPGEHSRKVTDAAKRRLRGISYRIYAKSLDPSRRGIALTNKVLMKHIPGSDIPQTRSKMREFMKYEKKAKNSDDDGYWVPPPGQVVPDSETIRGWIKPEDVCLLDTMQVGVQHLADLGIQDSKDAKEDDEAEDEENVEKMLAPWRTTKNFIQACQGKAMLKVHGEGDPTGRGEAFSMLKTNMKGGYTPRGESAAEKMQTKEKQQQSGHKYNVATQQLKYDRDIAETWNRQKASLSNDIEGSDTEMEDDEPESAIGRAGTPRTSFGTPATFDDSASQFSKHSVDRNEEVMVIKRKHRDAYGNWVETPVRIDNPKVIKLYRKKAKERTLARMNHNTLIPTGDSELDALAQQKIREELARLERNQERRLHRERLKARNAANASTAGSPSAPAGSPGPGSPSVSEAAGSTPAAAPTSSKPGKGRSKDGTARKCANCGQVGHIKTNRKLCPMLNGTWKPEDRPDGQGDSSFGAVPAALTL</sequence>
<feature type="compositionally biased region" description="Acidic residues" evidence="3">
    <location>
        <begin position="53"/>
        <end position="68"/>
    </location>
</feature>
<organism evidence="5 6">
    <name type="scientific">Cladosporium halotolerans</name>
    <dbReference type="NCBI Taxonomy" id="1052096"/>
    <lineage>
        <taxon>Eukaryota</taxon>
        <taxon>Fungi</taxon>
        <taxon>Dikarya</taxon>
        <taxon>Ascomycota</taxon>
        <taxon>Pezizomycotina</taxon>
        <taxon>Dothideomycetes</taxon>
        <taxon>Dothideomycetidae</taxon>
        <taxon>Cladosporiales</taxon>
        <taxon>Cladosporiaceae</taxon>
        <taxon>Cladosporium</taxon>
    </lineage>
</organism>
<feature type="domain" description="Transcription initiation factor TFIID subunit 1 histone acetyltransferase" evidence="4">
    <location>
        <begin position="480"/>
        <end position="941"/>
    </location>
</feature>
<feature type="compositionally biased region" description="Acidic residues" evidence="3">
    <location>
        <begin position="206"/>
        <end position="218"/>
    </location>
</feature>
<feature type="region of interest" description="Disordered" evidence="3">
    <location>
        <begin position="938"/>
        <end position="988"/>
    </location>
</feature>
<protein>
    <recommendedName>
        <fullName evidence="4">Transcription initiation factor TFIID subunit 1 histone acetyltransferase domain-containing protein</fullName>
    </recommendedName>
</protein>
<dbReference type="InterPro" id="IPR022591">
    <property type="entry name" value="TAF1_HAT_dom"/>
</dbReference>
<feature type="compositionally biased region" description="Low complexity" evidence="3">
    <location>
        <begin position="155"/>
        <end position="173"/>
    </location>
</feature>
<accession>A0AB34KHF9</accession>
<evidence type="ECO:0000256" key="1">
    <source>
        <dbReference type="ARBA" id="ARBA00004123"/>
    </source>
</evidence>
<dbReference type="InterPro" id="IPR040240">
    <property type="entry name" value="TAF1"/>
</dbReference>